<keyword evidence="3" id="KW-1185">Reference proteome</keyword>
<dbReference type="EMBL" id="CR940353">
    <property type="protein sequence ID" value="CAI76914.1"/>
    <property type="molecule type" value="Genomic_DNA"/>
</dbReference>
<reference evidence="2 3" key="1">
    <citation type="journal article" date="2005" name="Science">
        <title>Genome of the host-cell transforming parasite Theileria annulata compared with T. parva.</title>
        <authorList>
            <person name="Pain A."/>
            <person name="Renauld H."/>
            <person name="Berriman M."/>
            <person name="Murphy L."/>
            <person name="Yeats C.A."/>
            <person name="Weir W."/>
            <person name="Kerhornou A."/>
            <person name="Aslett M."/>
            <person name="Bishop R."/>
            <person name="Bouchier C."/>
            <person name="Cochet M."/>
            <person name="Coulson R.M.R."/>
            <person name="Cronin A."/>
            <person name="de Villiers E.P."/>
            <person name="Fraser A."/>
            <person name="Fosker N."/>
            <person name="Gardner M."/>
            <person name="Goble A."/>
            <person name="Griffiths-Jones S."/>
            <person name="Harris D.E."/>
            <person name="Katzer F."/>
            <person name="Larke N."/>
            <person name="Lord A."/>
            <person name="Maser P."/>
            <person name="McKellar S."/>
            <person name="Mooney P."/>
            <person name="Morton F."/>
            <person name="Nene V."/>
            <person name="O'Neil S."/>
            <person name="Price C."/>
            <person name="Quail M.A."/>
            <person name="Rabbinowitsch E."/>
            <person name="Rawlings N.D."/>
            <person name="Rutter S."/>
            <person name="Saunders D."/>
            <person name="Seeger K."/>
            <person name="Shah T."/>
            <person name="Squares R."/>
            <person name="Squares S."/>
            <person name="Tivey A."/>
            <person name="Walker A.R."/>
            <person name="Woodward J."/>
            <person name="Dobbelaere D.A.E."/>
            <person name="Langsley G."/>
            <person name="Rajandream M.A."/>
            <person name="McKeever D."/>
            <person name="Shiels B."/>
            <person name="Tait A."/>
            <person name="Barrell B.G."/>
            <person name="Hall N."/>
        </authorList>
    </citation>
    <scope>NUCLEOTIDE SEQUENCE [LARGE SCALE GENOMIC DNA]</scope>
    <source>
        <strain evidence="3">Ankara</strain>
    </source>
</reference>
<dbReference type="OrthoDB" id="360864at2759"/>
<name>Q4U8D9_THEAN</name>
<evidence type="ECO:0000313" key="2">
    <source>
        <dbReference type="EMBL" id="CAI76914.1"/>
    </source>
</evidence>
<dbReference type="VEuPathDB" id="PiroplasmaDB:TA09975"/>
<evidence type="ECO:0008006" key="4">
    <source>
        <dbReference type="Google" id="ProtNLM"/>
    </source>
</evidence>
<sequence length="442" mass="51641">MKNTYTFLLYLGIGLFVLSSNCFELDIGKTFSYNKENVEINVYKDDSDNFYKHKPVKPFLLKELYYLDKLIYFDPLLTSDQLLISASVLWVSNNPTVIHLNLEKSTIILLNENNSSLSVEAIFSGKNISNINHKFHPGSDKAVDIDIKQTQNYTSNSLNVSVNQLHLSGNGLEKFVLRYYDLGSYKLNNLKYGNDGVYGYGILTTHVKDDAVPGNYENKNNNFPLNVPNKEQVYGVYVYSYNDFPLIIDLVYTYNKRLYFAFTFEKRYHRILMPPLNDPLYEKKLFESLNYYTCKNGFKTSIDIAKVTNDANYRYTLEFHCKGPNGVETFNKTFILSFYTHSNKKYRCYEHWTSDKSKFYMDQIYSGQSIVEFPPLPQHIKFVRVYHQINKRPYLVVFISPNDKLTFYAYKNGAWHQDKSSELLKISHSDKYNYSIVKLLDA</sequence>
<protein>
    <recommendedName>
        <fullName evidence="4">SfiI-subtelomeric related protein family member</fullName>
    </recommendedName>
</protein>
<dbReference type="OMA" id="THSNKKY"/>
<dbReference type="eggNOG" id="ENOG502QWWF">
    <property type="taxonomic scope" value="Eukaryota"/>
</dbReference>
<feature type="signal peptide" evidence="1">
    <location>
        <begin position="1"/>
        <end position="22"/>
    </location>
</feature>
<accession>Q4U8D9</accession>
<keyword evidence="1" id="KW-0732">Signal</keyword>
<feature type="chain" id="PRO_5004244898" description="SfiI-subtelomeric related protein family member" evidence="1">
    <location>
        <begin position="23"/>
        <end position="442"/>
    </location>
</feature>
<proteinExistence type="predicted"/>
<dbReference type="InParanoid" id="Q4U8D9"/>
<evidence type="ECO:0000256" key="1">
    <source>
        <dbReference type="SAM" id="SignalP"/>
    </source>
</evidence>
<dbReference type="RefSeq" id="XP_953539.1">
    <property type="nucleotide sequence ID" value="XM_948446.1"/>
</dbReference>
<evidence type="ECO:0000313" key="3">
    <source>
        <dbReference type="Proteomes" id="UP000001950"/>
    </source>
</evidence>
<dbReference type="KEGG" id="tan:TA09975"/>
<dbReference type="AlphaFoldDB" id="Q4U8D9"/>
<dbReference type="Proteomes" id="UP000001950">
    <property type="component" value="Chromosome 4"/>
</dbReference>
<organism evidence="2 3">
    <name type="scientific">Theileria annulata</name>
    <dbReference type="NCBI Taxonomy" id="5874"/>
    <lineage>
        <taxon>Eukaryota</taxon>
        <taxon>Sar</taxon>
        <taxon>Alveolata</taxon>
        <taxon>Apicomplexa</taxon>
        <taxon>Aconoidasida</taxon>
        <taxon>Piroplasmida</taxon>
        <taxon>Theileriidae</taxon>
        <taxon>Theileria</taxon>
    </lineage>
</organism>
<gene>
    <name evidence="2" type="ORF">TA09975</name>
</gene>
<dbReference type="GeneID" id="3863314"/>